<sequence>MTRIETDGVRKKVKYSYELLVFNTISKSNTNFNCLIYYIF</sequence>
<dbReference type="AlphaFoldDB" id="A0A1I7WH93"/>
<protein>
    <submittedName>
        <fullName evidence="2">Uncharacterized protein</fullName>
    </submittedName>
</protein>
<proteinExistence type="predicted"/>
<evidence type="ECO:0000313" key="2">
    <source>
        <dbReference type="WBParaSite" id="Hba_04325"/>
    </source>
</evidence>
<evidence type="ECO:0000313" key="1">
    <source>
        <dbReference type="Proteomes" id="UP000095283"/>
    </source>
</evidence>
<name>A0A1I7WH93_HETBA</name>
<dbReference type="WBParaSite" id="Hba_04325">
    <property type="protein sequence ID" value="Hba_04325"/>
    <property type="gene ID" value="Hba_04325"/>
</dbReference>
<keyword evidence="1" id="KW-1185">Reference proteome</keyword>
<organism evidence="1 2">
    <name type="scientific">Heterorhabditis bacteriophora</name>
    <name type="common">Entomopathogenic nematode worm</name>
    <dbReference type="NCBI Taxonomy" id="37862"/>
    <lineage>
        <taxon>Eukaryota</taxon>
        <taxon>Metazoa</taxon>
        <taxon>Ecdysozoa</taxon>
        <taxon>Nematoda</taxon>
        <taxon>Chromadorea</taxon>
        <taxon>Rhabditida</taxon>
        <taxon>Rhabditina</taxon>
        <taxon>Rhabditomorpha</taxon>
        <taxon>Strongyloidea</taxon>
        <taxon>Heterorhabditidae</taxon>
        <taxon>Heterorhabditis</taxon>
    </lineage>
</organism>
<accession>A0A1I7WH93</accession>
<dbReference type="Proteomes" id="UP000095283">
    <property type="component" value="Unplaced"/>
</dbReference>
<reference evidence="2" key="1">
    <citation type="submission" date="2016-11" db="UniProtKB">
        <authorList>
            <consortium name="WormBaseParasite"/>
        </authorList>
    </citation>
    <scope>IDENTIFICATION</scope>
</reference>